<dbReference type="PANTHER" id="PTHR33452">
    <property type="entry name" value="OXIDOREDUCTASE CATD-RELATED"/>
    <property type="match status" value="1"/>
</dbReference>
<name>A0A8J3F5E7_9BURK</name>
<dbReference type="EMBL" id="BMDI01000001">
    <property type="protein sequence ID" value="GGI17826.1"/>
    <property type="molecule type" value="Genomic_DNA"/>
</dbReference>
<evidence type="ECO:0000256" key="6">
    <source>
        <dbReference type="ARBA" id="ARBA00023136"/>
    </source>
</evidence>
<protein>
    <submittedName>
        <fullName evidence="8">LysR family transcriptional regulator</fullName>
    </submittedName>
</protein>
<organism evidence="8 9">
    <name type="scientific">Oxalicibacterium faecigallinarum</name>
    <dbReference type="NCBI Taxonomy" id="573741"/>
    <lineage>
        <taxon>Bacteria</taxon>
        <taxon>Pseudomonadati</taxon>
        <taxon>Pseudomonadota</taxon>
        <taxon>Betaproteobacteria</taxon>
        <taxon>Burkholderiales</taxon>
        <taxon>Oxalobacteraceae</taxon>
        <taxon>Oxalicibacterium</taxon>
    </lineage>
</organism>
<dbReference type="Pfam" id="PF07681">
    <property type="entry name" value="DoxX"/>
    <property type="match status" value="1"/>
</dbReference>
<dbReference type="PANTHER" id="PTHR33452:SF1">
    <property type="entry name" value="INNER MEMBRANE PROTEIN YPHA-RELATED"/>
    <property type="match status" value="1"/>
</dbReference>
<dbReference type="Proteomes" id="UP000642180">
    <property type="component" value="Unassembled WGS sequence"/>
</dbReference>
<feature type="transmembrane region" description="Helical" evidence="7">
    <location>
        <begin position="81"/>
        <end position="101"/>
    </location>
</feature>
<dbReference type="AlphaFoldDB" id="A0A8J3F5E7"/>
<dbReference type="RefSeq" id="WP_188380248.1">
    <property type="nucleotide sequence ID" value="NZ_BMDI01000001.1"/>
</dbReference>
<keyword evidence="5 7" id="KW-1133">Transmembrane helix</keyword>
<feature type="transmembrane region" description="Helical" evidence="7">
    <location>
        <begin position="53"/>
        <end position="74"/>
    </location>
</feature>
<feature type="transmembrane region" description="Helical" evidence="7">
    <location>
        <begin position="12"/>
        <end position="33"/>
    </location>
</feature>
<keyword evidence="3" id="KW-1003">Cell membrane</keyword>
<evidence type="ECO:0000256" key="7">
    <source>
        <dbReference type="SAM" id="Phobius"/>
    </source>
</evidence>
<proteinExistence type="inferred from homology"/>
<sequence length="135" mass="14928">MNQSVSGWQLPRIDAGLFFLRVAGAFMLFYVHGLPKIVHYTEELSLIEDPLGLGRQFSLLMAIFAEVVCPLFIAAGVFTRLACLPVLAVLIVSMFVVHTQWSIAEGQFGWLLMIIFGTIALCGPGNWSLSRKRVA</sequence>
<accession>A0A8J3F5E7</accession>
<evidence type="ECO:0000313" key="9">
    <source>
        <dbReference type="Proteomes" id="UP000642180"/>
    </source>
</evidence>
<evidence type="ECO:0000313" key="8">
    <source>
        <dbReference type="EMBL" id="GGI17826.1"/>
    </source>
</evidence>
<evidence type="ECO:0000256" key="1">
    <source>
        <dbReference type="ARBA" id="ARBA00004651"/>
    </source>
</evidence>
<dbReference type="InterPro" id="IPR032808">
    <property type="entry name" value="DoxX"/>
</dbReference>
<feature type="transmembrane region" description="Helical" evidence="7">
    <location>
        <begin position="107"/>
        <end position="129"/>
    </location>
</feature>
<evidence type="ECO:0000256" key="4">
    <source>
        <dbReference type="ARBA" id="ARBA00022692"/>
    </source>
</evidence>
<evidence type="ECO:0000256" key="3">
    <source>
        <dbReference type="ARBA" id="ARBA00022475"/>
    </source>
</evidence>
<reference evidence="9" key="1">
    <citation type="journal article" date="2019" name="Int. J. Syst. Evol. Microbiol.">
        <title>The Global Catalogue of Microorganisms (GCM) 10K type strain sequencing project: providing services to taxonomists for standard genome sequencing and annotation.</title>
        <authorList>
            <consortium name="The Broad Institute Genomics Platform"/>
            <consortium name="The Broad Institute Genome Sequencing Center for Infectious Disease"/>
            <person name="Wu L."/>
            <person name="Ma J."/>
        </authorList>
    </citation>
    <scope>NUCLEOTIDE SEQUENCE [LARGE SCALE GENOMIC DNA]</scope>
    <source>
        <strain evidence="9">CCM 2767</strain>
    </source>
</reference>
<keyword evidence="4 7" id="KW-0812">Transmembrane</keyword>
<keyword evidence="6 7" id="KW-0472">Membrane</keyword>
<gene>
    <name evidence="8" type="ORF">GCM10008066_10930</name>
</gene>
<dbReference type="GO" id="GO:0005886">
    <property type="term" value="C:plasma membrane"/>
    <property type="evidence" value="ECO:0007669"/>
    <property type="project" value="UniProtKB-SubCell"/>
</dbReference>
<comment type="caution">
    <text evidence="8">The sequence shown here is derived from an EMBL/GenBank/DDBJ whole genome shotgun (WGS) entry which is preliminary data.</text>
</comment>
<evidence type="ECO:0000256" key="5">
    <source>
        <dbReference type="ARBA" id="ARBA00022989"/>
    </source>
</evidence>
<dbReference type="InterPro" id="IPR051907">
    <property type="entry name" value="DoxX-like_oxidoreductase"/>
</dbReference>
<comment type="similarity">
    <text evidence="2">Belongs to the DoxX family.</text>
</comment>
<keyword evidence="9" id="KW-1185">Reference proteome</keyword>
<comment type="subcellular location">
    <subcellularLocation>
        <location evidence="1">Cell membrane</location>
        <topology evidence="1">Multi-pass membrane protein</topology>
    </subcellularLocation>
</comment>
<evidence type="ECO:0000256" key="2">
    <source>
        <dbReference type="ARBA" id="ARBA00006679"/>
    </source>
</evidence>